<dbReference type="InterPro" id="IPR004000">
    <property type="entry name" value="Actin"/>
</dbReference>
<accession>A0A0A7M600</accession>
<dbReference type="FunFam" id="3.90.640.10:FF:000026">
    <property type="entry name" value="Actin-related protein 7"/>
    <property type="match status" value="1"/>
</dbReference>
<dbReference type="SMART" id="SM00268">
    <property type="entry name" value="ACTIN"/>
    <property type="match status" value="1"/>
</dbReference>
<evidence type="ECO:0000256" key="1">
    <source>
        <dbReference type="RuleBase" id="RU000487"/>
    </source>
</evidence>
<gene>
    <name evidence="2" type="primary">act7</name>
</gene>
<comment type="similarity">
    <text evidence="1">Belongs to the actin family.</text>
</comment>
<dbReference type="AlphaFoldDB" id="A0A0A7M600"/>
<reference evidence="2" key="1">
    <citation type="submission" date="2014-09" db="EMBL/GenBank/DDBJ databases">
        <authorList>
            <person name="Chen H."/>
            <person name="Yang Z.Q."/>
        </authorList>
    </citation>
    <scope>NUCLEOTIDE SEQUENCE</scope>
</reference>
<evidence type="ECO:0000313" key="2">
    <source>
        <dbReference type="EMBL" id="AIZ74325.1"/>
    </source>
</evidence>
<dbReference type="Gene3D" id="3.30.420.40">
    <property type="match status" value="2"/>
</dbReference>
<dbReference type="PANTHER" id="PTHR11937">
    <property type="entry name" value="ACTIN"/>
    <property type="match status" value="1"/>
</dbReference>
<protein>
    <submittedName>
        <fullName evidence="2">Actin related protein 7</fullName>
    </submittedName>
</protein>
<proteinExistence type="evidence at transcript level"/>
<dbReference type="Pfam" id="PF00022">
    <property type="entry name" value="Actin"/>
    <property type="match status" value="1"/>
</dbReference>
<dbReference type="InterPro" id="IPR043129">
    <property type="entry name" value="ATPase_NBD"/>
</dbReference>
<dbReference type="PRINTS" id="PR00190">
    <property type="entry name" value="ACTIN"/>
</dbReference>
<sequence>MEAVVIDAGSSLLKAGYAVPDRNPAMVIPIKMQGMVEDDQSADVEVLQDISVDPIVRGVIKNWDAMEDLLQYVFYTGLGWEVGNEGQVLFADPLLTPKGVREQLVQLMFEAFNVSGYYASEQAVLSIYAAGRISGCAVDVGHGKIDIAPVWEGAVLHNASKKLEIGGMDLTELFARELGKSNPKVSLDLSIVENLKETYACTAEDEKVYEEKSNTFQEEKHTLPDGQVIAIGKERYTVGEALFQPSILGIEEYSIVEQLIRCASCLPYENQRQLLENIVLCGGTPSMSGFEDRFQKEAILASSVRPALVKPPEYMSENMLRNSAWIGGAILAKAVFLQNQHITKAEYDESGPTIIHRKCF</sequence>
<dbReference type="EMBL" id="KM496529">
    <property type="protein sequence ID" value="AIZ74325.1"/>
    <property type="molecule type" value="mRNA"/>
</dbReference>
<dbReference type="Gene3D" id="3.90.640.10">
    <property type="entry name" value="Actin, Chain A, domain 4"/>
    <property type="match status" value="1"/>
</dbReference>
<dbReference type="CDD" id="cd10209">
    <property type="entry name" value="ASKHA_NBD_AtARP7-like"/>
    <property type="match status" value="1"/>
</dbReference>
<name>A0A0A7M600_PINMS</name>
<organism evidence="2">
    <name type="scientific">Pinus massoniana</name>
    <name type="common">Chinese red pine</name>
    <dbReference type="NCBI Taxonomy" id="88730"/>
    <lineage>
        <taxon>Eukaryota</taxon>
        <taxon>Viridiplantae</taxon>
        <taxon>Streptophyta</taxon>
        <taxon>Embryophyta</taxon>
        <taxon>Tracheophyta</taxon>
        <taxon>Spermatophyta</taxon>
        <taxon>Pinopsida</taxon>
        <taxon>Pinidae</taxon>
        <taxon>Conifers I</taxon>
        <taxon>Pinales</taxon>
        <taxon>Pinaceae</taxon>
        <taxon>Pinus</taxon>
        <taxon>Pinus subgen. Pinus</taxon>
    </lineage>
</organism>
<dbReference type="SUPFAM" id="SSF53067">
    <property type="entry name" value="Actin-like ATPase domain"/>
    <property type="match status" value="2"/>
</dbReference>